<dbReference type="Proteomes" id="UP000237105">
    <property type="component" value="Unassembled WGS sequence"/>
</dbReference>
<proteinExistence type="predicted"/>
<dbReference type="EMBL" id="JXTB01000045">
    <property type="protein sequence ID" value="PON71318.1"/>
    <property type="molecule type" value="Genomic_DNA"/>
</dbReference>
<organism evidence="2 3">
    <name type="scientific">Parasponia andersonii</name>
    <name type="common">Sponia andersonii</name>
    <dbReference type="NCBI Taxonomy" id="3476"/>
    <lineage>
        <taxon>Eukaryota</taxon>
        <taxon>Viridiplantae</taxon>
        <taxon>Streptophyta</taxon>
        <taxon>Embryophyta</taxon>
        <taxon>Tracheophyta</taxon>
        <taxon>Spermatophyta</taxon>
        <taxon>Magnoliopsida</taxon>
        <taxon>eudicotyledons</taxon>
        <taxon>Gunneridae</taxon>
        <taxon>Pentapetalae</taxon>
        <taxon>rosids</taxon>
        <taxon>fabids</taxon>
        <taxon>Rosales</taxon>
        <taxon>Cannabaceae</taxon>
        <taxon>Parasponia</taxon>
    </lineage>
</organism>
<dbReference type="InterPro" id="IPR054080">
    <property type="entry name" value="TPR1-like_2nd"/>
</dbReference>
<evidence type="ECO:0000313" key="3">
    <source>
        <dbReference type="Proteomes" id="UP000237105"/>
    </source>
</evidence>
<evidence type="ECO:0000259" key="1">
    <source>
        <dbReference type="Pfam" id="PF21889"/>
    </source>
</evidence>
<name>A0A2P5DDE9_PARAD</name>
<dbReference type="AlphaFoldDB" id="A0A2P5DDE9"/>
<protein>
    <recommendedName>
        <fullName evidence="1">TPR1-like CTLH-containing domain-containing protein</fullName>
    </recommendedName>
</protein>
<dbReference type="OrthoDB" id="10488912at2759"/>
<sequence>MEELKTFQRYNDNLIPEATHLLTLDNFRTYHSLREYEDIETERITMMKVIKIWLEANPLLHGQMQPLLFDNNKTAVNTGPPPNVAPLSVSPFLNLALNLSSGFF</sequence>
<reference evidence="3" key="1">
    <citation type="submission" date="2016-06" db="EMBL/GenBank/DDBJ databases">
        <title>Parallel loss of symbiosis genes in relatives of nitrogen-fixing non-legume Parasponia.</title>
        <authorList>
            <person name="Van Velzen R."/>
            <person name="Holmer R."/>
            <person name="Bu F."/>
            <person name="Rutten L."/>
            <person name="Van Zeijl A."/>
            <person name="Liu W."/>
            <person name="Santuari L."/>
            <person name="Cao Q."/>
            <person name="Sharma T."/>
            <person name="Shen D."/>
            <person name="Roswanjaya Y."/>
            <person name="Wardhani T."/>
            <person name="Kalhor M.S."/>
            <person name="Jansen J."/>
            <person name="Van den Hoogen J."/>
            <person name="Gungor B."/>
            <person name="Hartog M."/>
            <person name="Hontelez J."/>
            <person name="Verver J."/>
            <person name="Yang W.-C."/>
            <person name="Schijlen E."/>
            <person name="Repin R."/>
            <person name="Schilthuizen M."/>
            <person name="Schranz E."/>
            <person name="Heidstra R."/>
            <person name="Miyata K."/>
            <person name="Fedorova E."/>
            <person name="Kohlen W."/>
            <person name="Bisseling T."/>
            <person name="Smit S."/>
            <person name="Geurts R."/>
        </authorList>
    </citation>
    <scope>NUCLEOTIDE SEQUENCE [LARGE SCALE GENOMIC DNA]</scope>
    <source>
        <strain evidence="3">cv. WU1-14</strain>
    </source>
</reference>
<dbReference type="Pfam" id="PF21889">
    <property type="entry name" value="TPR1-like_2nd"/>
    <property type="match status" value="1"/>
</dbReference>
<accession>A0A2P5DDE9</accession>
<feature type="domain" description="TPR1-like CTLH-containing" evidence="1">
    <location>
        <begin position="2"/>
        <end position="63"/>
    </location>
</feature>
<dbReference type="STRING" id="3476.A0A2P5DDE9"/>
<comment type="caution">
    <text evidence="2">The sequence shown here is derived from an EMBL/GenBank/DDBJ whole genome shotgun (WGS) entry which is preliminary data.</text>
</comment>
<keyword evidence="3" id="KW-1185">Reference proteome</keyword>
<gene>
    <name evidence="2" type="ORF">PanWU01x14_074580</name>
</gene>
<evidence type="ECO:0000313" key="2">
    <source>
        <dbReference type="EMBL" id="PON71318.1"/>
    </source>
</evidence>